<dbReference type="InterPro" id="IPR013750">
    <property type="entry name" value="GHMP_kinase_C_dom"/>
</dbReference>
<dbReference type="Pfam" id="PF00288">
    <property type="entry name" value="GHMP_kinases_N"/>
    <property type="match status" value="1"/>
</dbReference>
<dbReference type="InterPro" id="IPR019539">
    <property type="entry name" value="GalKase_N"/>
</dbReference>
<reference evidence="15" key="1">
    <citation type="submission" date="2020-10" db="EMBL/GenBank/DDBJ databases">
        <authorList>
            <person name="Gilroy R."/>
        </authorList>
    </citation>
    <scope>NUCLEOTIDE SEQUENCE</scope>
    <source>
        <strain evidence="15">D5-748</strain>
    </source>
</reference>
<evidence type="ECO:0000256" key="11">
    <source>
        <dbReference type="NCBIfam" id="TIGR00131"/>
    </source>
</evidence>
<evidence type="ECO:0000256" key="7">
    <source>
        <dbReference type="ARBA" id="ARBA00022840"/>
    </source>
</evidence>
<dbReference type="InterPro" id="IPR006203">
    <property type="entry name" value="GHMP_knse_ATP-bd_CS"/>
</dbReference>
<evidence type="ECO:0000256" key="3">
    <source>
        <dbReference type="ARBA" id="ARBA00022679"/>
    </source>
</evidence>
<evidence type="ECO:0000256" key="9">
    <source>
        <dbReference type="ARBA" id="ARBA00023144"/>
    </source>
</evidence>
<keyword evidence="10" id="KW-0119">Carbohydrate metabolism</keyword>
<keyword evidence="8" id="KW-0460">Magnesium</keyword>
<keyword evidence="7" id="KW-0067">ATP-binding</keyword>
<keyword evidence="2" id="KW-0963">Cytoplasm</keyword>
<dbReference type="InterPro" id="IPR020568">
    <property type="entry name" value="Ribosomal_Su5_D2-typ_SF"/>
</dbReference>
<dbReference type="InterPro" id="IPR014721">
    <property type="entry name" value="Ribsml_uS5_D2-typ_fold_subgr"/>
</dbReference>
<comment type="similarity">
    <text evidence="1">Belongs to the GHMP kinase family. GalK subfamily.</text>
</comment>
<dbReference type="PROSITE" id="PS00106">
    <property type="entry name" value="GALACTOKINASE"/>
    <property type="match status" value="1"/>
</dbReference>
<dbReference type="Pfam" id="PF08544">
    <property type="entry name" value="GHMP_kinases_C"/>
    <property type="match status" value="1"/>
</dbReference>
<dbReference type="FunFam" id="3.30.70.890:FF:000001">
    <property type="entry name" value="Galactokinase"/>
    <property type="match status" value="1"/>
</dbReference>
<dbReference type="SUPFAM" id="SSF55060">
    <property type="entry name" value="GHMP Kinase, C-terminal domain"/>
    <property type="match status" value="1"/>
</dbReference>
<dbReference type="NCBIfam" id="TIGR00131">
    <property type="entry name" value="gal_kin"/>
    <property type="match status" value="1"/>
</dbReference>
<evidence type="ECO:0000259" key="14">
    <source>
        <dbReference type="Pfam" id="PF10509"/>
    </source>
</evidence>
<dbReference type="InterPro" id="IPR006204">
    <property type="entry name" value="GHMP_kinase_N_dom"/>
</dbReference>
<dbReference type="EMBL" id="JADIMO010000063">
    <property type="protein sequence ID" value="MBO8445092.1"/>
    <property type="molecule type" value="Genomic_DNA"/>
</dbReference>
<dbReference type="InterPro" id="IPR000705">
    <property type="entry name" value="Galactokinase"/>
</dbReference>
<evidence type="ECO:0000256" key="4">
    <source>
        <dbReference type="ARBA" id="ARBA00022723"/>
    </source>
</evidence>
<dbReference type="SUPFAM" id="SSF54211">
    <property type="entry name" value="Ribosomal protein S5 domain 2-like"/>
    <property type="match status" value="1"/>
</dbReference>
<organism evidence="15 16">
    <name type="scientific">Candidatus Cryptobacteroides merdavium</name>
    <dbReference type="NCBI Taxonomy" id="2840769"/>
    <lineage>
        <taxon>Bacteria</taxon>
        <taxon>Pseudomonadati</taxon>
        <taxon>Bacteroidota</taxon>
        <taxon>Bacteroidia</taxon>
        <taxon>Bacteroidales</taxon>
        <taxon>Candidatus Cryptobacteroides</taxon>
    </lineage>
</organism>
<dbReference type="EC" id="2.7.1.6" evidence="11"/>
<evidence type="ECO:0000313" key="15">
    <source>
        <dbReference type="EMBL" id="MBO8445092.1"/>
    </source>
</evidence>
<dbReference type="InterPro" id="IPR006206">
    <property type="entry name" value="Mevalonate/galactokinase"/>
</dbReference>
<gene>
    <name evidence="15" type="primary">galK</name>
    <name evidence="15" type="ORF">IAC23_05280</name>
</gene>
<feature type="domain" description="GHMP kinase C-terminal" evidence="13">
    <location>
        <begin position="281"/>
        <end position="347"/>
    </location>
</feature>
<dbReference type="Pfam" id="PF10509">
    <property type="entry name" value="GalKase_gal_bdg"/>
    <property type="match status" value="1"/>
</dbReference>
<feature type="domain" description="Galactokinase N-terminal" evidence="14">
    <location>
        <begin position="7"/>
        <end position="51"/>
    </location>
</feature>
<keyword evidence="3 15" id="KW-0808">Transferase</keyword>
<evidence type="ECO:0000256" key="10">
    <source>
        <dbReference type="ARBA" id="ARBA00023277"/>
    </source>
</evidence>
<evidence type="ECO:0000259" key="12">
    <source>
        <dbReference type="Pfam" id="PF00288"/>
    </source>
</evidence>
<accession>A0A9D9EBZ2</accession>
<evidence type="ECO:0000256" key="6">
    <source>
        <dbReference type="ARBA" id="ARBA00022777"/>
    </source>
</evidence>
<dbReference type="Proteomes" id="UP000823619">
    <property type="component" value="Unassembled WGS sequence"/>
</dbReference>
<dbReference type="PANTHER" id="PTHR10457">
    <property type="entry name" value="MEVALONATE KINASE/GALACTOKINASE"/>
    <property type="match status" value="1"/>
</dbReference>
<evidence type="ECO:0000256" key="2">
    <source>
        <dbReference type="ARBA" id="ARBA00022490"/>
    </source>
</evidence>
<keyword evidence="9" id="KW-0299">Galactose metabolism</keyword>
<name>A0A9D9EBZ2_9BACT</name>
<dbReference type="FunFam" id="3.30.230.10:FF:000017">
    <property type="entry name" value="Galactokinase"/>
    <property type="match status" value="1"/>
</dbReference>
<dbReference type="AlphaFoldDB" id="A0A9D9EBZ2"/>
<evidence type="ECO:0000256" key="1">
    <source>
        <dbReference type="ARBA" id="ARBA00006566"/>
    </source>
</evidence>
<dbReference type="Gene3D" id="3.30.230.10">
    <property type="match status" value="1"/>
</dbReference>
<protein>
    <recommendedName>
        <fullName evidence="11">Galactokinase</fullName>
        <ecNumber evidence="11">2.7.1.6</ecNumber>
    </recommendedName>
</protein>
<dbReference type="GO" id="GO:0005524">
    <property type="term" value="F:ATP binding"/>
    <property type="evidence" value="ECO:0007669"/>
    <property type="project" value="UniProtKB-UniRule"/>
</dbReference>
<feature type="domain" description="GHMP kinase N-terminal" evidence="12">
    <location>
        <begin position="89"/>
        <end position="176"/>
    </location>
</feature>
<evidence type="ECO:0000256" key="5">
    <source>
        <dbReference type="ARBA" id="ARBA00022741"/>
    </source>
</evidence>
<dbReference type="PANTHER" id="PTHR10457:SF7">
    <property type="entry name" value="GALACTOKINASE-RELATED"/>
    <property type="match status" value="1"/>
</dbReference>
<dbReference type="GO" id="GO:0004335">
    <property type="term" value="F:galactokinase activity"/>
    <property type="evidence" value="ECO:0007669"/>
    <property type="project" value="UniProtKB-UniRule"/>
</dbReference>
<keyword evidence="5" id="KW-0547">Nucleotide-binding</keyword>
<keyword evidence="4" id="KW-0479">Metal-binding</keyword>
<dbReference type="GO" id="GO:0005829">
    <property type="term" value="C:cytosol"/>
    <property type="evidence" value="ECO:0007669"/>
    <property type="project" value="TreeGrafter"/>
</dbReference>
<dbReference type="GO" id="GO:0046872">
    <property type="term" value="F:metal ion binding"/>
    <property type="evidence" value="ECO:0007669"/>
    <property type="project" value="UniProtKB-KW"/>
</dbReference>
<dbReference type="GO" id="GO:0006012">
    <property type="term" value="P:galactose metabolic process"/>
    <property type="evidence" value="ECO:0007669"/>
    <property type="project" value="UniProtKB-UniRule"/>
</dbReference>
<dbReference type="InterPro" id="IPR019741">
    <property type="entry name" value="Galactokinase_CS"/>
</dbReference>
<dbReference type="Gene3D" id="3.30.70.890">
    <property type="entry name" value="GHMP kinase, C-terminal domain"/>
    <property type="match status" value="1"/>
</dbReference>
<dbReference type="InterPro" id="IPR036554">
    <property type="entry name" value="GHMP_kinase_C_sf"/>
</dbReference>
<dbReference type="PIRSF" id="PIRSF000530">
    <property type="entry name" value="Galactokinase"/>
    <property type="match status" value="1"/>
</dbReference>
<dbReference type="PRINTS" id="PR00473">
    <property type="entry name" value="GALCTOKINASE"/>
</dbReference>
<dbReference type="PRINTS" id="PR00959">
    <property type="entry name" value="MEVGALKINASE"/>
</dbReference>
<keyword evidence="6" id="KW-0418">Kinase</keyword>
<sequence>MKSRISEKFRTLFGKDGDFFASAGRINLIGEHTDYNGGYVFPGAIDKGMIAEIELNGTNRVCAYALDLDEYVEFGLEEEDIPSQSWARYIFGVCREIIKRGGMIGGFNTVFAGDVPLGAGMSSSAALESTFAFALNYLFNLGIDKFELARIGQYTEHNYCGVKCGIMDQFASVFGKKGNLMRLDCKTMEYKYYPFDPKGYKLVLLDSVVKHELASSAYNKRRESCEHVASAIRKNHPEVEFLRDAKKEWLDEVKAEVSEEDYMRAEYVIEEVQRVLDVCDALERGDYETVGQKMYETHHGMSKLYEVSCEELDFLNDIAKECGVTGSRVMGGGFGGCTINLVKNELYDNFIAKAKAAFKEKFGHEPKVYDVVISDGARKLE</sequence>
<comment type="caution">
    <text evidence="15">The sequence shown here is derived from an EMBL/GenBank/DDBJ whole genome shotgun (WGS) entry which is preliminary data.</text>
</comment>
<evidence type="ECO:0000256" key="8">
    <source>
        <dbReference type="ARBA" id="ARBA00022842"/>
    </source>
</evidence>
<evidence type="ECO:0000259" key="13">
    <source>
        <dbReference type="Pfam" id="PF08544"/>
    </source>
</evidence>
<reference evidence="15" key="2">
    <citation type="journal article" date="2021" name="PeerJ">
        <title>Extensive microbial diversity within the chicken gut microbiome revealed by metagenomics and culture.</title>
        <authorList>
            <person name="Gilroy R."/>
            <person name="Ravi A."/>
            <person name="Getino M."/>
            <person name="Pursley I."/>
            <person name="Horton D.L."/>
            <person name="Alikhan N.F."/>
            <person name="Baker D."/>
            <person name="Gharbi K."/>
            <person name="Hall N."/>
            <person name="Watson M."/>
            <person name="Adriaenssens E.M."/>
            <person name="Foster-Nyarko E."/>
            <person name="Jarju S."/>
            <person name="Secka A."/>
            <person name="Antonio M."/>
            <person name="Oren A."/>
            <person name="Chaudhuri R.R."/>
            <person name="La Ragione R."/>
            <person name="Hildebrand F."/>
            <person name="Pallen M.J."/>
        </authorList>
    </citation>
    <scope>NUCLEOTIDE SEQUENCE</scope>
    <source>
        <strain evidence="15">D5-748</strain>
    </source>
</reference>
<dbReference type="PROSITE" id="PS00627">
    <property type="entry name" value="GHMP_KINASES_ATP"/>
    <property type="match status" value="1"/>
</dbReference>
<evidence type="ECO:0000313" key="16">
    <source>
        <dbReference type="Proteomes" id="UP000823619"/>
    </source>
</evidence>
<proteinExistence type="inferred from homology"/>